<comment type="caution">
    <text evidence="2">The sequence shown here is derived from an EMBL/GenBank/DDBJ whole genome shotgun (WGS) entry which is preliminary data.</text>
</comment>
<evidence type="ECO:0000313" key="2">
    <source>
        <dbReference type="EMBL" id="TNN43305.1"/>
    </source>
</evidence>
<organism evidence="2 3">
    <name type="scientific">Liparis tanakae</name>
    <name type="common">Tanaka's snailfish</name>
    <dbReference type="NCBI Taxonomy" id="230148"/>
    <lineage>
        <taxon>Eukaryota</taxon>
        <taxon>Metazoa</taxon>
        <taxon>Chordata</taxon>
        <taxon>Craniata</taxon>
        <taxon>Vertebrata</taxon>
        <taxon>Euteleostomi</taxon>
        <taxon>Actinopterygii</taxon>
        <taxon>Neopterygii</taxon>
        <taxon>Teleostei</taxon>
        <taxon>Neoteleostei</taxon>
        <taxon>Acanthomorphata</taxon>
        <taxon>Eupercaria</taxon>
        <taxon>Perciformes</taxon>
        <taxon>Cottioidei</taxon>
        <taxon>Cottales</taxon>
        <taxon>Liparidae</taxon>
        <taxon>Liparis</taxon>
    </lineage>
</organism>
<accession>A0A4Z2FQV4</accession>
<sequence length="68" mass="7338">MDGRGGGPHSCAEGVDTPSFKTGLTMQATTPPIQMNYAQGGYLNAPGPVMFLVMRKWPARVQQNSTRK</sequence>
<dbReference type="Proteomes" id="UP000314294">
    <property type="component" value="Unassembled WGS sequence"/>
</dbReference>
<dbReference type="EMBL" id="SRLO01000976">
    <property type="protein sequence ID" value="TNN43305.1"/>
    <property type="molecule type" value="Genomic_DNA"/>
</dbReference>
<feature type="region of interest" description="Disordered" evidence="1">
    <location>
        <begin position="1"/>
        <end position="25"/>
    </location>
</feature>
<proteinExistence type="predicted"/>
<evidence type="ECO:0000313" key="3">
    <source>
        <dbReference type="Proteomes" id="UP000314294"/>
    </source>
</evidence>
<dbReference type="AlphaFoldDB" id="A0A4Z2FQV4"/>
<protein>
    <submittedName>
        <fullName evidence="2">Uncharacterized protein</fullName>
    </submittedName>
</protein>
<evidence type="ECO:0000256" key="1">
    <source>
        <dbReference type="SAM" id="MobiDB-lite"/>
    </source>
</evidence>
<gene>
    <name evidence="2" type="ORF">EYF80_046491</name>
</gene>
<reference evidence="2 3" key="1">
    <citation type="submission" date="2019-03" db="EMBL/GenBank/DDBJ databases">
        <title>First draft genome of Liparis tanakae, snailfish: a comprehensive survey of snailfish specific genes.</title>
        <authorList>
            <person name="Kim W."/>
            <person name="Song I."/>
            <person name="Jeong J.-H."/>
            <person name="Kim D."/>
            <person name="Kim S."/>
            <person name="Ryu S."/>
            <person name="Song J.Y."/>
            <person name="Lee S.K."/>
        </authorList>
    </citation>
    <scope>NUCLEOTIDE SEQUENCE [LARGE SCALE GENOMIC DNA]</scope>
    <source>
        <tissue evidence="2">Muscle</tissue>
    </source>
</reference>
<keyword evidence="3" id="KW-1185">Reference proteome</keyword>
<name>A0A4Z2FQV4_9TELE</name>